<dbReference type="Proteomes" id="UP000466607">
    <property type="component" value="Chromosome"/>
</dbReference>
<organism evidence="1 2">
    <name type="scientific">Mycolicibacterium litorale</name>
    <dbReference type="NCBI Taxonomy" id="758802"/>
    <lineage>
        <taxon>Bacteria</taxon>
        <taxon>Bacillati</taxon>
        <taxon>Actinomycetota</taxon>
        <taxon>Actinomycetes</taxon>
        <taxon>Mycobacteriales</taxon>
        <taxon>Mycobacteriaceae</taxon>
        <taxon>Mycolicibacterium</taxon>
    </lineage>
</organism>
<gene>
    <name evidence="1" type="ORF">MLIT_32250</name>
</gene>
<reference evidence="1 2" key="1">
    <citation type="journal article" date="2019" name="Emerg. Microbes Infect.">
        <title>Comprehensive subspecies identification of 175 nontuberculous mycobacteria species based on 7547 genomic profiles.</title>
        <authorList>
            <person name="Matsumoto Y."/>
            <person name="Kinjo T."/>
            <person name="Motooka D."/>
            <person name="Nabeya D."/>
            <person name="Jung N."/>
            <person name="Uechi K."/>
            <person name="Horii T."/>
            <person name="Iida T."/>
            <person name="Fujita J."/>
            <person name="Nakamura S."/>
        </authorList>
    </citation>
    <scope>NUCLEOTIDE SEQUENCE [LARGE SCALE GENOMIC DNA]</scope>
    <source>
        <strain evidence="1 2">JCM 17423</strain>
    </source>
</reference>
<dbReference type="AlphaFoldDB" id="A0AAD1INC0"/>
<name>A0AAD1INC0_9MYCO</name>
<accession>A0AAD1INC0</accession>
<evidence type="ECO:0000313" key="2">
    <source>
        <dbReference type="Proteomes" id="UP000466607"/>
    </source>
</evidence>
<dbReference type="EMBL" id="AP022586">
    <property type="protein sequence ID" value="BBY17633.1"/>
    <property type="molecule type" value="Genomic_DNA"/>
</dbReference>
<protein>
    <submittedName>
        <fullName evidence="1">Uncharacterized protein</fullName>
    </submittedName>
</protein>
<proteinExistence type="predicted"/>
<evidence type="ECO:0000313" key="1">
    <source>
        <dbReference type="EMBL" id="BBY17633.1"/>
    </source>
</evidence>
<keyword evidence="2" id="KW-1185">Reference proteome</keyword>
<sequence length="100" mass="11425">MRPYDRAAARHLTRGEQPKLAGICDFQAQLICYRYCGDMDGPQAYLVSSWLNNQAQCQCGYQGKRRWFRGNAVIDVIEHCQLTKHKPVGLPALKQQMQAL</sequence>